<sequence>MVSFCNGTFLDALPAIVTHGKPRCVLWANCMTWHFDRELEAHRQGFIDIFLFQSDYQRRRLQPTLDEIRPIRVLEKYRPYFSLQSRSATYSDVIKPDDYFGVGRISRDDGAKFHADTWMMLAKVCAPKPVKAFMLGFGDMAKQKCGATPPCDWLDWMYWSPQAVPAADLYRRIHVLMHLTGGSRENWPRTILEAWASGVVPIVDADFGVQEMITHGVDGFLARSPDEAAFFASRLAFDATLRADMARAGQDTLVREHCDTQRCIEPFLRLFAELESQAPDRQHDQIAS</sequence>
<accession>A0AA48M1F0</accession>
<evidence type="ECO:0008006" key="2">
    <source>
        <dbReference type="Google" id="ProtNLM"/>
    </source>
</evidence>
<organism evidence="1">
    <name type="scientific">freshwater sediment metagenome</name>
    <dbReference type="NCBI Taxonomy" id="556182"/>
    <lineage>
        <taxon>unclassified sequences</taxon>
        <taxon>metagenomes</taxon>
        <taxon>ecological metagenomes</taxon>
    </lineage>
</organism>
<name>A0AA48M1F0_9ZZZZ</name>
<dbReference type="Pfam" id="PF13692">
    <property type="entry name" value="Glyco_trans_1_4"/>
    <property type="match status" value="1"/>
</dbReference>
<dbReference type="Gene3D" id="3.40.50.2000">
    <property type="entry name" value="Glycogen Phosphorylase B"/>
    <property type="match status" value="1"/>
</dbReference>
<protein>
    <recommendedName>
        <fullName evidence="2">Glycosyl transferase family 1 domain-containing protein</fullName>
    </recommendedName>
</protein>
<evidence type="ECO:0000313" key="1">
    <source>
        <dbReference type="EMBL" id="CAJ0858041.1"/>
    </source>
</evidence>
<reference evidence="1" key="1">
    <citation type="submission" date="2023-07" db="EMBL/GenBank/DDBJ databases">
        <authorList>
            <person name="Pelsma A.J. K."/>
        </authorList>
    </citation>
    <scope>NUCLEOTIDE SEQUENCE</scope>
</reference>
<dbReference type="SUPFAM" id="SSF53756">
    <property type="entry name" value="UDP-Glycosyltransferase/glycogen phosphorylase"/>
    <property type="match status" value="1"/>
</dbReference>
<dbReference type="AlphaFoldDB" id="A0AA48M1F0"/>
<dbReference type="EMBL" id="OY288114">
    <property type="protein sequence ID" value="CAJ0858041.1"/>
    <property type="molecule type" value="Genomic_DNA"/>
</dbReference>
<gene>
    <name evidence="1" type="ORF">AMST5_01080</name>
</gene>
<proteinExistence type="predicted"/>